<dbReference type="PROSITE" id="PS50863">
    <property type="entry name" value="B3"/>
    <property type="match status" value="3"/>
</dbReference>
<keyword evidence="6" id="KW-0539">Nucleus</keyword>
<evidence type="ECO:0000256" key="1">
    <source>
        <dbReference type="ARBA" id="ARBA00004123"/>
    </source>
</evidence>
<evidence type="ECO:0000256" key="6">
    <source>
        <dbReference type="ARBA" id="ARBA00023242"/>
    </source>
</evidence>
<dbReference type="InterPro" id="IPR039218">
    <property type="entry name" value="REM_fam"/>
</dbReference>
<keyword evidence="10" id="KW-1185">Reference proteome</keyword>
<gene>
    <name evidence="9" type="ORF">MERR_LOCUS45241</name>
</gene>
<dbReference type="InterPro" id="IPR003340">
    <property type="entry name" value="B3_DNA-bd"/>
</dbReference>
<accession>A0A6D2LDZ0</accession>
<dbReference type="GO" id="GO:0003677">
    <property type="term" value="F:DNA binding"/>
    <property type="evidence" value="ECO:0007669"/>
    <property type="project" value="UniProtKB-KW"/>
</dbReference>
<keyword evidence="3" id="KW-0805">Transcription regulation</keyword>
<comment type="caution">
    <text evidence="9">The sequence shown here is derived from an EMBL/GenBank/DDBJ whole genome shotgun (WGS) entry which is preliminary data.</text>
</comment>
<dbReference type="Pfam" id="PF02362">
    <property type="entry name" value="B3"/>
    <property type="match status" value="3"/>
</dbReference>
<dbReference type="InterPro" id="IPR015300">
    <property type="entry name" value="DNA-bd_pseudobarrel_sf"/>
</dbReference>
<feature type="compositionally biased region" description="Basic residues" evidence="7">
    <location>
        <begin position="126"/>
        <end position="135"/>
    </location>
</feature>
<dbReference type="OrthoDB" id="1109907at2759"/>
<evidence type="ECO:0000256" key="7">
    <source>
        <dbReference type="SAM" id="MobiDB-lite"/>
    </source>
</evidence>
<dbReference type="GO" id="GO:0005634">
    <property type="term" value="C:nucleus"/>
    <property type="evidence" value="ECO:0007669"/>
    <property type="project" value="UniProtKB-SubCell"/>
</dbReference>
<dbReference type="EMBL" id="CACVBM020001717">
    <property type="protein sequence ID" value="CAA7058005.1"/>
    <property type="molecule type" value="Genomic_DNA"/>
</dbReference>
<evidence type="ECO:0000256" key="2">
    <source>
        <dbReference type="ARBA" id="ARBA00022737"/>
    </source>
</evidence>
<evidence type="ECO:0000313" key="10">
    <source>
        <dbReference type="Proteomes" id="UP000467841"/>
    </source>
</evidence>
<dbReference type="SUPFAM" id="SSF101936">
    <property type="entry name" value="DNA-binding pseudobarrel domain"/>
    <property type="match status" value="3"/>
</dbReference>
<keyword evidence="5" id="KW-0804">Transcription</keyword>
<feature type="domain" description="TF-B3" evidence="8">
    <location>
        <begin position="146"/>
        <end position="243"/>
    </location>
</feature>
<feature type="domain" description="TF-B3" evidence="8">
    <location>
        <begin position="279"/>
        <end position="375"/>
    </location>
</feature>
<feature type="domain" description="TF-B3" evidence="8">
    <location>
        <begin position="11"/>
        <end position="104"/>
    </location>
</feature>
<keyword evidence="2" id="KW-0677">Repeat</keyword>
<dbReference type="FunFam" id="2.40.330.10:FF:000005">
    <property type="entry name" value="Transcriptional factor B3 family protein"/>
    <property type="match status" value="1"/>
</dbReference>
<feature type="region of interest" description="Disordered" evidence="7">
    <location>
        <begin position="117"/>
        <end position="142"/>
    </location>
</feature>
<protein>
    <recommendedName>
        <fullName evidence="8">TF-B3 domain-containing protein</fullName>
    </recommendedName>
</protein>
<comment type="subcellular location">
    <subcellularLocation>
        <location evidence="1">Nucleus</location>
    </subcellularLocation>
</comment>
<dbReference type="PANTHER" id="PTHR31674">
    <property type="entry name" value="B3 DOMAIN-CONTAINING PROTEIN REM-LIKE 3-RELATED"/>
    <property type="match status" value="1"/>
</dbReference>
<dbReference type="FunFam" id="2.40.330.10:FF:000009">
    <property type="entry name" value="Transcriptional factor B3 family protein"/>
    <property type="match status" value="1"/>
</dbReference>
<evidence type="ECO:0000256" key="4">
    <source>
        <dbReference type="ARBA" id="ARBA00023125"/>
    </source>
</evidence>
<dbReference type="CDD" id="cd10017">
    <property type="entry name" value="B3_DNA"/>
    <property type="match status" value="3"/>
</dbReference>
<dbReference type="SMART" id="SM01019">
    <property type="entry name" value="B3"/>
    <property type="match status" value="3"/>
</dbReference>
<evidence type="ECO:0000256" key="5">
    <source>
        <dbReference type="ARBA" id="ARBA00023163"/>
    </source>
</evidence>
<dbReference type="Proteomes" id="UP000467841">
    <property type="component" value="Unassembled WGS sequence"/>
</dbReference>
<name>A0A6D2LDZ0_9BRAS</name>
<keyword evidence="4" id="KW-0238">DNA-binding</keyword>
<evidence type="ECO:0000313" key="9">
    <source>
        <dbReference type="EMBL" id="CAA7058005.1"/>
    </source>
</evidence>
<dbReference type="PANTHER" id="PTHR31674:SF22">
    <property type="entry name" value="B3 DOMAIN-CONTAINING PROTEIN REM17"/>
    <property type="match status" value="1"/>
</dbReference>
<dbReference type="AlphaFoldDB" id="A0A6D2LDZ0"/>
<reference evidence="9" key="1">
    <citation type="submission" date="2020-01" db="EMBL/GenBank/DDBJ databases">
        <authorList>
            <person name="Mishra B."/>
        </authorList>
    </citation>
    <scope>NUCLEOTIDE SEQUENCE [LARGE SCALE GENOMIC DNA]</scope>
</reference>
<sequence length="386" mass="43601">MADQPLQSPTNPHFFQPLLPDFHTHLNIPVAFFSNYLEGRNDHNKTAQLRSDASDETWAVKMDGLKLTDGWEAFAVAHDLRIGDITVFRHEGDMVFHVTALGPSFCQIQYTSSHNNINDTVTGNSSRKRVKKNPRKKEDSSSDHSCFVANVSASSLTSDRLYFPLAFSKSNGLHKLNGEKIVLENEQGRGWTLYLKHSEAGMQTYAKPGWRSFCAENRMKQGHYTFKLVQKSGPPIIRLCLGEDKPEPVSVSESESEAEPEYIQHIPESDPKSSLHHSCYVGVVTPSSLEYDKLYFPRKFAAENGLGKECSEIVLKNEWGRRWTLALRHYDSQNQTYTGPGWRNFCQVNRIKAGDPFMIKLVETGENPVLSLCTSNSEKTPLECPE</sequence>
<proteinExistence type="predicted"/>
<evidence type="ECO:0000256" key="3">
    <source>
        <dbReference type="ARBA" id="ARBA00023015"/>
    </source>
</evidence>
<organism evidence="9 10">
    <name type="scientific">Microthlaspi erraticum</name>
    <dbReference type="NCBI Taxonomy" id="1685480"/>
    <lineage>
        <taxon>Eukaryota</taxon>
        <taxon>Viridiplantae</taxon>
        <taxon>Streptophyta</taxon>
        <taxon>Embryophyta</taxon>
        <taxon>Tracheophyta</taxon>
        <taxon>Spermatophyta</taxon>
        <taxon>Magnoliopsida</taxon>
        <taxon>eudicotyledons</taxon>
        <taxon>Gunneridae</taxon>
        <taxon>Pentapetalae</taxon>
        <taxon>rosids</taxon>
        <taxon>malvids</taxon>
        <taxon>Brassicales</taxon>
        <taxon>Brassicaceae</taxon>
        <taxon>Coluteocarpeae</taxon>
        <taxon>Microthlaspi</taxon>
    </lineage>
</organism>
<dbReference type="Gene3D" id="2.40.330.10">
    <property type="entry name" value="DNA-binding pseudobarrel domain"/>
    <property type="match status" value="3"/>
</dbReference>
<evidence type="ECO:0000259" key="8">
    <source>
        <dbReference type="PROSITE" id="PS50863"/>
    </source>
</evidence>